<comment type="caution">
    <text evidence="2">The sequence shown here is derived from an EMBL/GenBank/DDBJ whole genome shotgun (WGS) entry which is preliminary data.</text>
</comment>
<gene>
    <name evidence="2" type="ORF">BBK14_04925</name>
</gene>
<feature type="region of interest" description="Disordered" evidence="1">
    <location>
        <begin position="15"/>
        <end position="140"/>
    </location>
</feature>
<proteinExistence type="predicted"/>
<dbReference type="RefSeq" id="WP_071064967.1">
    <property type="nucleotide sequence ID" value="NZ_MAXA01000224.1"/>
</dbReference>
<dbReference type="AlphaFoldDB" id="A0A1S1PZT8"/>
<evidence type="ECO:0000313" key="2">
    <source>
        <dbReference type="EMBL" id="OHV27220.1"/>
    </source>
</evidence>
<dbReference type="OrthoDB" id="3218479at2"/>
<sequence>MVIVGAALAAALAGCGEAGSDTTTTRSEPAVAAAPQPPGAGSSSPAGSGEDAGSAGDGQTTAGAGTPGADSAAGGPGSTGSASAGAGAPGSNPQAGTGPSTPAGPEAQTSPDAQSAEPTGPVVPDLPSVAPSPVFLGEACVPGRDEEPAVAVNGLVLYCVPGETGTGSAVSGRWSPEAPVQSTRSRPEPGSECEPADAGQIVPGADGRPVTCLREPDGGMRWADVS</sequence>
<dbReference type="Proteomes" id="UP000179769">
    <property type="component" value="Unassembled WGS sequence"/>
</dbReference>
<feature type="region of interest" description="Disordered" evidence="1">
    <location>
        <begin position="163"/>
        <end position="226"/>
    </location>
</feature>
<keyword evidence="3" id="KW-1185">Reference proteome</keyword>
<protein>
    <submittedName>
        <fullName evidence="2">Uncharacterized protein</fullName>
    </submittedName>
</protein>
<feature type="compositionally biased region" description="Polar residues" evidence="1">
    <location>
        <begin position="107"/>
        <end position="117"/>
    </location>
</feature>
<feature type="compositionally biased region" description="Low complexity" evidence="1">
    <location>
        <begin position="27"/>
        <end position="96"/>
    </location>
</feature>
<organism evidence="2 3">
    <name type="scientific">Parafrankia soli</name>
    <dbReference type="NCBI Taxonomy" id="2599596"/>
    <lineage>
        <taxon>Bacteria</taxon>
        <taxon>Bacillati</taxon>
        <taxon>Actinomycetota</taxon>
        <taxon>Actinomycetes</taxon>
        <taxon>Frankiales</taxon>
        <taxon>Frankiaceae</taxon>
        <taxon>Parafrankia</taxon>
    </lineage>
</organism>
<reference evidence="3" key="1">
    <citation type="submission" date="2016-07" db="EMBL/GenBank/DDBJ databases">
        <title>Frankia sp. NRRL B-16219 Genome sequencing.</title>
        <authorList>
            <person name="Ghodhbane-Gtari F."/>
            <person name="Swanson E."/>
            <person name="Gueddou A."/>
            <person name="Louati M."/>
            <person name="Nouioui I."/>
            <person name="Hezbri K."/>
            <person name="Abebe-Akele F."/>
            <person name="Simpson S."/>
            <person name="Morris K."/>
            <person name="Thomas K."/>
            <person name="Gtari M."/>
            <person name="Tisa L.S."/>
        </authorList>
    </citation>
    <scope>NUCLEOTIDE SEQUENCE [LARGE SCALE GENOMIC DNA]</scope>
    <source>
        <strain evidence="3">NRRL B-16219</strain>
    </source>
</reference>
<name>A0A1S1PZT8_9ACTN</name>
<accession>A0A1S1PZT8</accession>
<dbReference type="EMBL" id="MAXA01000224">
    <property type="protein sequence ID" value="OHV27220.1"/>
    <property type="molecule type" value="Genomic_DNA"/>
</dbReference>
<evidence type="ECO:0000256" key="1">
    <source>
        <dbReference type="SAM" id="MobiDB-lite"/>
    </source>
</evidence>
<evidence type="ECO:0000313" key="3">
    <source>
        <dbReference type="Proteomes" id="UP000179769"/>
    </source>
</evidence>